<dbReference type="AlphaFoldDB" id="A0ABD3X6J0"/>
<gene>
    <name evidence="3" type="ORF">ACJMK2_027565</name>
</gene>
<dbReference type="PANTHER" id="PTHR24024">
    <property type="entry name" value="PULMONARY SURFACTANT-ASSOCIATED PROTEIN A"/>
    <property type="match status" value="1"/>
</dbReference>
<evidence type="ECO:0000313" key="3">
    <source>
        <dbReference type="EMBL" id="KAL3881103.1"/>
    </source>
</evidence>
<feature type="transmembrane region" description="Helical" evidence="2">
    <location>
        <begin position="12"/>
        <end position="29"/>
    </location>
</feature>
<keyword evidence="2" id="KW-0812">Transmembrane</keyword>
<keyword evidence="4" id="KW-1185">Reference proteome</keyword>
<evidence type="ECO:0000313" key="4">
    <source>
        <dbReference type="Proteomes" id="UP001634394"/>
    </source>
</evidence>
<dbReference type="Proteomes" id="UP001634394">
    <property type="component" value="Unassembled WGS sequence"/>
</dbReference>
<dbReference type="EMBL" id="JBJQND010000003">
    <property type="protein sequence ID" value="KAL3881103.1"/>
    <property type="molecule type" value="Genomic_DNA"/>
</dbReference>
<sequence length="339" mass="37764">MQAVQGLRPRIAIGFLIMGGIAVLSVHQINITHLKTMLFGSQNNQNSPQHDSSQQDDSSVDKNFPKGSRNKRAAGSQVMENMDIQDDYGTMKESHAVKLSNMDALVNRLLVAQNELRNMLRLTQVNKGKSSRTKRAIDDININKTHQGQTDFKSSLGGAIYVRWGRTTCPSGNTELVYNGVAAGSYYEHDGAAANTLCLPHDPVWNKHSDHVNNYSMIFGAEYRESQLFLKTNAEKLDTHNMPCSVCRSHSRNSAFMLPARKNCYEGWHLEYQGYLMAGYHGHKAANEFICVDEAPEADPAGYRDEGGRRFYFVESVCGSLPCPPYVNGREMTCAVCSK</sequence>
<accession>A0ABD3X6J0</accession>
<feature type="region of interest" description="Disordered" evidence="1">
    <location>
        <begin position="42"/>
        <end position="81"/>
    </location>
</feature>
<protein>
    <recommendedName>
        <fullName evidence="5">Short-chain collagen C4</fullName>
    </recommendedName>
</protein>
<dbReference type="InterPro" id="IPR051077">
    <property type="entry name" value="Ca-dependent_lectin"/>
</dbReference>
<evidence type="ECO:0000256" key="2">
    <source>
        <dbReference type="SAM" id="Phobius"/>
    </source>
</evidence>
<proteinExistence type="predicted"/>
<evidence type="ECO:0000256" key="1">
    <source>
        <dbReference type="SAM" id="MobiDB-lite"/>
    </source>
</evidence>
<name>A0ABD3X6J0_SINWO</name>
<feature type="compositionally biased region" description="Low complexity" evidence="1">
    <location>
        <begin position="42"/>
        <end position="57"/>
    </location>
</feature>
<reference evidence="3 4" key="1">
    <citation type="submission" date="2024-11" db="EMBL/GenBank/DDBJ databases">
        <title>Chromosome-level genome assembly of the freshwater bivalve Anodonta woodiana.</title>
        <authorList>
            <person name="Chen X."/>
        </authorList>
    </citation>
    <scope>NUCLEOTIDE SEQUENCE [LARGE SCALE GENOMIC DNA]</scope>
    <source>
        <strain evidence="3">MN2024</strain>
        <tissue evidence="3">Gills</tissue>
    </source>
</reference>
<organism evidence="3 4">
    <name type="scientific">Sinanodonta woodiana</name>
    <name type="common">Chinese pond mussel</name>
    <name type="synonym">Anodonta woodiana</name>
    <dbReference type="NCBI Taxonomy" id="1069815"/>
    <lineage>
        <taxon>Eukaryota</taxon>
        <taxon>Metazoa</taxon>
        <taxon>Spiralia</taxon>
        <taxon>Lophotrochozoa</taxon>
        <taxon>Mollusca</taxon>
        <taxon>Bivalvia</taxon>
        <taxon>Autobranchia</taxon>
        <taxon>Heteroconchia</taxon>
        <taxon>Palaeoheterodonta</taxon>
        <taxon>Unionida</taxon>
        <taxon>Unionoidea</taxon>
        <taxon>Unionidae</taxon>
        <taxon>Unioninae</taxon>
        <taxon>Sinanodonta</taxon>
    </lineage>
</organism>
<dbReference type="PANTHER" id="PTHR24024:SF18">
    <property type="entry name" value="SHORT-CHAIN COLLAGEN C4-LIKE"/>
    <property type="match status" value="1"/>
</dbReference>
<evidence type="ECO:0008006" key="5">
    <source>
        <dbReference type="Google" id="ProtNLM"/>
    </source>
</evidence>
<comment type="caution">
    <text evidence="3">The sequence shown here is derived from an EMBL/GenBank/DDBJ whole genome shotgun (WGS) entry which is preliminary data.</text>
</comment>
<keyword evidence="2" id="KW-0472">Membrane</keyword>
<keyword evidence="2" id="KW-1133">Transmembrane helix</keyword>